<evidence type="ECO:0000313" key="3">
    <source>
        <dbReference type="EMBL" id="GEU71661.1"/>
    </source>
</evidence>
<dbReference type="EMBL" id="BKCJ010006346">
    <property type="protein sequence ID" value="GEU71661.1"/>
    <property type="molecule type" value="Genomic_DNA"/>
</dbReference>
<gene>
    <name evidence="3" type="ORF">Tci_043639</name>
</gene>
<accession>A0A6L2MCG6</accession>
<evidence type="ECO:0000256" key="2">
    <source>
        <dbReference type="SAM" id="MobiDB-lite"/>
    </source>
</evidence>
<comment type="caution">
    <text evidence="3">The sequence shown here is derived from an EMBL/GenBank/DDBJ whole genome shotgun (WGS) entry which is preliminary data.</text>
</comment>
<reference evidence="3" key="1">
    <citation type="journal article" date="2019" name="Sci. Rep.">
        <title>Draft genome of Tanacetum cinerariifolium, the natural source of mosquito coil.</title>
        <authorList>
            <person name="Yamashiro T."/>
            <person name="Shiraishi A."/>
            <person name="Satake H."/>
            <person name="Nakayama K."/>
        </authorList>
    </citation>
    <scope>NUCLEOTIDE SEQUENCE</scope>
</reference>
<evidence type="ECO:0000256" key="1">
    <source>
        <dbReference type="SAM" id="Coils"/>
    </source>
</evidence>
<feature type="region of interest" description="Disordered" evidence="2">
    <location>
        <begin position="1"/>
        <end position="45"/>
    </location>
</feature>
<name>A0A6L2MCG6_TANCI</name>
<keyword evidence="1" id="KW-0175">Coiled coil</keyword>
<organism evidence="3">
    <name type="scientific">Tanacetum cinerariifolium</name>
    <name type="common">Dalmatian daisy</name>
    <name type="synonym">Chrysanthemum cinerariifolium</name>
    <dbReference type="NCBI Taxonomy" id="118510"/>
    <lineage>
        <taxon>Eukaryota</taxon>
        <taxon>Viridiplantae</taxon>
        <taxon>Streptophyta</taxon>
        <taxon>Embryophyta</taxon>
        <taxon>Tracheophyta</taxon>
        <taxon>Spermatophyta</taxon>
        <taxon>Magnoliopsida</taxon>
        <taxon>eudicotyledons</taxon>
        <taxon>Gunneridae</taxon>
        <taxon>Pentapetalae</taxon>
        <taxon>asterids</taxon>
        <taxon>campanulids</taxon>
        <taxon>Asterales</taxon>
        <taxon>Asteraceae</taxon>
        <taxon>Asteroideae</taxon>
        <taxon>Anthemideae</taxon>
        <taxon>Anthemidinae</taxon>
        <taxon>Tanacetum</taxon>
    </lineage>
</organism>
<sequence>GITCLLYGPKQSTTSESDAKTSDLDSFDSSYSKETLETVPKPVESKPQVINKPKVSSDAPIIEEYESDSDDEYVSKASVEQTKPSCAFINTVKHVKTPRQTIQDQDTCSQNPKFDQRDWAGLKSKRMGLGYGYTKKSCFVCGSFSHLIRDCDFHEKRMAKHVELNKQKGSFKCWLIITPQMVINSQCLTDKKELAIPGQTATGKELSNPLMAGSFPKTTLPTKLLKVNAARLKLTTARVYATEEKPTEIEGFAQIIDFLNGSSVKYALTTSPTIYSSCIKQFWTSAKVKTINDEVRIQALVEGKRVNIKESFIRCTLRLDTAEGTSCLTNIEIFEGLAKMGFVLLIINQQLGDMAHHKEIFNTPSLIKKVFANMKRVGTGFSREVTLLFDNMLVQAPEEVVLELENEVIDIKSTYQERIEKLEGRVERLEEENRGRKIADIDADVEINLEKAQAEAYNLDFDHQEKVLSMMDVNEEELADVEEVLEVVKAAKLMTEVVTTAGATKVSVPRNKRGVIIQDLKETTTIATVQPKEAFDTSSSQKEYDCIFEKHDWFQDGLLQGMTYDEIRPIFKKHYNYNQAFLDGVNEGVKVSKTEVSSKREDATPLATKIPIIDYKIHTERNRPYFKIIKADGNHIKTNDGRCHSASVDQELPLGREESLVETETLAVVSFGLAALTFNWQWSSDLEDSHVNDRFATVEGMYAVPPPMTGVC</sequence>
<protein>
    <submittedName>
        <fullName evidence="3">Uncharacterized protein</fullName>
    </submittedName>
</protein>
<feature type="non-terminal residue" evidence="3">
    <location>
        <position position="1"/>
    </location>
</feature>
<proteinExistence type="predicted"/>
<feature type="coiled-coil region" evidence="1">
    <location>
        <begin position="412"/>
        <end position="439"/>
    </location>
</feature>
<dbReference type="AlphaFoldDB" id="A0A6L2MCG6"/>